<dbReference type="InterPro" id="IPR028889">
    <property type="entry name" value="USP"/>
</dbReference>
<keyword evidence="16" id="KW-1185">Reference proteome</keyword>
<evidence type="ECO:0000256" key="13">
    <source>
        <dbReference type="ARBA" id="ARBA00022833"/>
    </source>
</evidence>
<dbReference type="Pfam" id="PF01302">
    <property type="entry name" value="CAP_GLY"/>
    <property type="match status" value="3"/>
</dbReference>
<dbReference type="SUPFAM" id="SSF74924">
    <property type="entry name" value="Cap-Gly domain"/>
    <property type="match status" value="3"/>
</dbReference>
<dbReference type="InterPro" id="IPR036859">
    <property type="entry name" value="CAP-Gly_dom_sf"/>
</dbReference>
<evidence type="ECO:0000256" key="12">
    <source>
        <dbReference type="ARBA" id="ARBA00022807"/>
    </source>
</evidence>
<evidence type="ECO:0000256" key="8">
    <source>
        <dbReference type="ARBA" id="ARBA00022670"/>
    </source>
</evidence>
<gene>
    <name evidence="15" type="ORF">GSLYS_00012300001</name>
</gene>
<evidence type="ECO:0000256" key="2">
    <source>
        <dbReference type="ARBA" id="ARBA00004300"/>
    </source>
</evidence>
<dbReference type="EMBL" id="CAXITT010000300">
    <property type="protein sequence ID" value="CAL1538479.1"/>
    <property type="molecule type" value="Genomic_DNA"/>
</dbReference>
<evidence type="ECO:0000256" key="1">
    <source>
        <dbReference type="ARBA" id="ARBA00000707"/>
    </source>
</evidence>
<dbReference type="InterPro" id="IPR038765">
    <property type="entry name" value="Papain-like_cys_pep_sf"/>
</dbReference>
<dbReference type="GO" id="GO:0048471">
    <property type="term" value="C:perinuclear region of cytoplasm"/>
    <property type="evidence" value="ECO:0007669"/>
    <property type="project" value="UniProtKB-SubCell"/>
</dbReference>
<evidence type="ECO:0000313" key="15">
    <source>
        <dbReference type="EMBL" id="CAL1538479.1"/>
    </source>
</evidence>
<dbReference type="AlphaFoldDB" id="A0AAV2HWD3"/>
<dbReference type="Pfam" id="PF00443">
    <property type="entry name" value="UCH"/>
    <property type="match status" value="1"/>
</dbReference>
<dbReference type="SUPFAM" id="SSF54001">
    <property type="entry name" value="Cysteine proteinases"/>
    <property type="match status" value="1"/>
</dbReference>
<dbReference type="SMART" id="SM01052">
    <property type="entry name" value="CAP_GLY"/>
    <property type="match status" value="3"/>
</dbReference>
<dbReference type="EC" id="3.4.19.12" evidence="5"/>
<comment type="subcellular location">
    <subcellularLocation>
        <location evidence="2">Cytoplasm</location>
        <location evidence="2">Cytoskeleton</location>
        <location evidence="2">Microtubule organizing center</location>
        <location evidence="2">Centrosome</location>
    </subcellularLocation>
    <subcellularLocation>
        <location evidence="3">Cytoplasm</location>
        <location evidence="3">Perinuclear region</location>
    </subcellularLocation>
</comment>
<dbReference type="GO" id="GO:0016579">
    <property type="term" value="P:protein deubiquitination"/>
    <property type="evidence" value="ECO:0007669"/>
    <property type="project" value="InterPro"/>
</dbReference>
<dbReference type="GO" id="GO:0005813">
    <property type="term" value="C:centrosome"/>
    <property type="evidence" value="ECO:0007669"/>
    <property type="project" value="UniProtKB-SubCell"/>
</dbReference>
<evidence type="ECO:0000313" key="16">
    <source>
        <dbReference type="Proteomes" id="UP001497497"/>
    </source>
</evidence>
<dbReference type="GO" id="GO:0046872">
    <property type="term" value="F:metal ion binding"/>
    <property type="evidence" value="ECO:0007669"/>
    <property type="project" value="UniProtKB-KW"/>
</dbReference>
<comment type="caution">
    <text evidence="15">The sequence shown here is derived from an EMBL/GenBank/DDBJ whole genome shotgun (WGS) entry which is preliminary data.</text>
</comment>
<keyword evidence="10" id="KW-0833">Ubl conjugation pathway</keyword>
<reference evidence="15 16" key="1">
    <citation type="submission" date="2024-04" db="EMBL/GenBank/DDBJ databases">
        <authorList>
            <consortium name="Genoscope - CEA"/>
            <person name="William W."/>
        </authorList>
    </citation>
    <scope>NUCLEOTIDE SEQUENCE [LARGE SCALE GENOMIC DNA]</scope>
</reference>
<dbReference type="Gene3D" id="3.90.70.10">
    <property type="entry name" value="Cysteine proteinases"/>
    <property type="match status" value="1"/>
</dbReference>
<evidence type="ECO:0000256" key="6">
    <source>
        <dbReference type="ARBA" id="ARBA00022490"/>
    </source>
</evidence>
<comment type="similarity">
    <text evidence="4">Belongs to the peptidase C19 family.</text>
</comment>
<keyword evidence="6" id="KW-0963">Cytoplasm</keyword>
<dbReference type="InterPro" id="IPR001394">
    <property type="entry name" value="Peptidase_C19_UCH"/>
</dbReference>
<dbReference type="FunFam" id="3.90.70.10:FF:000009">
    <property type="entry name" value="Putative ubiquitin carboxyl-terminal hydrolase CYLD"/>
    <property type="match status" value="1"/>
</dbReference>
<feature type="domain" description="USP" evidence="14">
    <location>
        <begin position="562"/>
        <end position="938"/>
    </location>
</feature>
<keyword evidence="7" id="KW-0597">Phosphoprotein</keyword>
<evidence type="ECO:0000256" key="10">
    <source>
        <dbReference type="ARBA" id="ARBA00022786"/>
    </source>
</evidence>
<dbReference type="GO" id="GO:0006508">
    <property type="term" value="P:proteolysis"/>
    <property type="evidence" value="ECO:0007669"/>
    <property type="project" value="UniProtKB-KW"/>
</dbReference>
<accession>A0AAV2HWD3</accession>
<evidence type="ECO:0000256" key="7">
    <source>
        <dbReference type="ARBA" id="ARBA00022553"/>
    </source>
</evidence>
<evidence type="ECO:0000256" key="5">
    <source>
        <dbReference type="ARBA" id="ARBA00012759"/>
    </source>
</evidence>
<protein>
    <recommendedName>
        <fullName evidence="5">ubiquitinyl hydrolase 1</fullName>
        <ecNumber evidence="5">3.4.19.12</ecNumber>
    </recommendedName>
</protein>
<evidence type="ECO:0000256" key="4">
    <source>
        <dbReference type="ARBA" id="ARBA00009085"/>
    </source>
</evidence>
<evidence type="ECO:0000256" key="3">
    <source>
        <dbReference type="ARBA" id="ARBA00004556"/>
    </source>
</evidence>
<dbReference type="GO" id="GO:0004843">
    <property type="term" value="F:cysteine-type deubiquitinase activity"/>
    <property type="evidence" value="ECO:0007669"/>
    <property type="project" value="UniProtKB-EC"/>
</dbReference>
<keyword evidence="9" id="KW-0479">Metal-binding</keyword>
<sequence>MSISQTAENPHFILLVTKFGRKKDSYTHNSYNALSKENIEVLPGTLLYIVEENTENGRVEFTLETQDLEKPIILKCVPGEVESIPQNVVELLKPIPTCKDRLEVYNDKEWLKDGKRLKLQDKVYVKLKVEQSELEGILRYKGSEIPETKGIMFGVQLMDKKGTCDGTIKKKRLFKTEQDYAVYVPLHKIRRRREDWHKSTRLRADEDGEGFYRHQDSVRCNLQLGERVVWLSDDGPEKGSVRWVGCLPGEPGDNITVGVEFDRPVGTGTGKYKDRRLFYTKPGHASLIPLIGLIKEIEFEGNPIGLEPLDVTQTSPELIRNQQILLETFNNSGSARHYDAVNSKLGLGKISTELGPMQVTLGGPPNYNQSYAETGLVNSQDIPLYKQDVVFRHRGTDYSGPNPMYEHSRMLQEACVVQNLDTKSSNSSSFGRSSNQEVDPDLGVGSMVQVQLKVPLYGVIRWIGEADDQSGKLIAGLEMEEELSAGTDGTFCGTRCFHCAPKKALFIPLYKCSKDKRFLTNTLCKVPTSDFGGPSTPDLPGDVPPPDILTDTDLKLICGKNKGIQGHHNSCYLDATLFSMFYFTTVFDFIFNRPPSMGDLPEYPQVQQVLKEGIVNPLRKHHYVRADKVLKLRDLLDKLGTIPGMMGEEKDPEEFLSALLTQIMKADPLLHLSSGEHTYFYQLFMEKDENLLLPTTQKLVELSFLQGNVKLKEVPSCLMIQMPRFGKDFKMFHRIVPSLSLDITDILENCPRDCIVCGALATFECKDCYQVHGPGLNTTAFCDKCVKKSHQHMSRRAHKPTPISTAEDFLPYYTSLKEEAMKNCPRTGDDDPPYVPVALPRETMELFAVICIQTSHYVTFVKCGSGKKASWVFFDSMADRMGEQGGYNIPEVTQIPDLSTWLDEKNLTELLKVGEDKNFPEHLRRILCDGYMCMYQSPDVMMYQ</sequence>
<comment type="catalytic activity">
    <reaction evidence="1">
        <text>Thiol-dependent hydrolysis of ester, thioester, amide, peptide and isopeptide bonds formed by the C-terminal Gly of ubiquitin (a 76-residue protein attached to proteins as an intracellular targeting signal).</text>
        <dbReference type="EC" id="3.4.19.12"/>
    </reaction>
</comment>
<keyword evidence="11" id="KW-0378">Hydrolase</keyword>
<proteinExistence type="inferred from homology"/>
<evidence type="ECO:0000259" key="14">
    <source>
        <dbReference type="PROSITE" id="PS50235"/>
    </source>
</evidence>
<dbReference type="Proteomes" id="UP001497497">
    <property type="component" value="Unassembled WGS sequence"/>
</dbReference>
<evidence type="ECO:0000256" key="11">
    <source>
        <dbReference type="ARBA" id="ARBA00022801"/>
    </source>
</evidence>
<organism evidence="15 16">
    <name type="scientific">Lymnaea stagnalis</name>
    <name type="common">Great pond snail</name>
    <name type="synonym">Helix stagnalis</name>
    <dbReference type="NCBI Taxonomy" id="6523"/>
    <lineage>
        <taxon>Eukaryota</taxon>
        <taxon>Metazoa</taxon>
        <taxon>Spiralia</taxon>
        <taxon>Lophotrochozoa</taxon>
        <taxon>Mollusca</taxon>
        <taxon>Gastropoda</taxon>
        <taxon>Heterobranchia</taxon>
        <taxon>Euthyneura</taxon>
        <taxon>Panpulmonata</taxon>
        <taxon>Hygrophila</taxon>
        <taxon>Lymnaeoidea</taxon>
        <taxon>Lymnaeidae</taxon>
        <taxon>Lymnaea</taxon>
    </lineage>
</organism>
<evidence type="ECO:0000256" key="9">
    <source>
        <dbReference type="ARBA" id="ARBA00022723"/>
    </source>
</evidence>
<keyword evidence="12" id="KW-0788">Thiol protease</keyword>
<keyword evidence="13" id="KW-0862">Zinc</keyword>
<dbReference type="PANTHER" id="PTHR11830">
    <property type="entry name" value="40S RIBOSOMAL PROTEIN S3A"/>
    <property type="match status" value="1"/>
</dbReference>
<dbReference type="PROSITE" id="PS50235">
    <property type="entry name" value="USP_3"/>
    <property type="match status" value="1"/>
</dbReference>
<dbReference type="InterPro" id="IPR000938">
    <property type="entry name" value="CAP-Gly_domain"/>
</dbReference>
<keyword evidence="8" id="KW-0645">Protease</keyword>
<dbReference type="Gene3D" id="2.30.30.190">
    <property type="entry name" value="CAP Gly-rich-like domain"/>
    <property type="match status" value="3"/>
</dbReference>
<name>A0AAV2HWD3_LYMST</name>